<evidence type="ECO:0000259" key="1">
    <source>
        <dbReference type="Pfam" id="PF04149"/>
    </source>
</evidence>
<gene>
    <name evidence="2" type="ORF">DFJ69_6021</name>
</gene>
<accession>A0A3D9SXA9</accession>
<dbReference type="Pfam" id="PF04149">
    <property type="entry name" value="DUF397"/>
    <property type="match status" value="1"/>
</dbReference>
<dbReference type="Proteomes" id="UP000256661">
    <property type="component" value="Unassembled WGS sequence"/>
</dbReference>
<dbReference type="InterPro" id="IPR007278">
    <property type="entry name" value="DUF397"/>
</dbReference>
<reference evidence="2 3" key="1">
    <citation type="submission" date="2018-08" db="EMBL/GenBank/DDBJ databases">
        <title>Sequencing the genomes of 1000 actinobacteria strains.</title>
        <authorList>
            <person name="Klenk H.-P."/>
        </authorList>
    </citation>
    <scope>NUCLEOTIDE SEQUENCE [LARGE SCALE GENOMIC DNA]</scope>
    <source>
        <strain evidence="2 3">DSM 43927</strain>
    </source>
</reference>
<proteinExistence type="predicted"/>
<organism evidence="2 3">
    <name type="scientific">Thermomonospora umbrina</name>
    <dbReference type="NCBI Taxonomy" id="111806"/>
    <lineage>
        <taxon>Bacteria</taxon>
        <taxon>Bacillati</taxon>
        <taxon>Actinomycetota</taxon>
        <taxon>Actinomycetes</taxon>
        <taxon>Streptosporangiales</taxon>
        <taxon>Thermomonosporaceae</taxon>
        <taxon>Thermomonospora</taxon>
    </lineage>
</organism>
<dbReference type="EMBL" id="QTTT01000001">
    <property type="protein sequence ID" value="REF00479.1"/>
    <property type="molecule type" value="Genomic_DNA"/>
</dbReference>
<sequence length="69" mass="7303">MNPSAVRWRKSTRSDTITANCVEVAGAADAIGIRDSKKPTGPNLAVSLAAFRHLIEQAKGGHFDHADAC</sequence>
<comment type="caution">
    <text evidence="2">The sequence shown here is derived from an EMBL/GenBank/DDBJ whole genome shotgun (WGS) entry which is preliminary data.</text>
</comment>
<feature type="domain" description="DUF397" evidence="1">
    <location>
        <begin position="7"/>
        <end position="59"/>
    </location>
</feature>
<keyword evidence="3" id="KW-1185">Reference proteome</keyword>
<evidence type="ECO:0000313" key="2">
    <source>
        <dbReference type="EMBL" id="REF00479.1"/>
    </source>
</evidence>
<name>A0A3D9SXA9_9ACTN</name>
<dbReference type="AlphaFoldDB" id="A0A3D9SXA9"/>
<dbReference type="OrthoDB" id="3540894at2"/>
<evidence type="ECO:0000313" key="3">
    <source>
        <dbReference type="Proteomes" id="UP000256661"/>
    </source>
</evidence>
<protein>
    <submittedName>
        <fullName evidence="2">Uncharacterized protein DUF397</fullName>
    </submittedName>
</protein>
<dbReference type="RefSeq" id="WP_116025630.1">
    <property type="nucleotide sequence ID" value="NZ_QTTT01000001.1"/>
</dbReference>